<reference evidence="1" key="1">
    <citation type="submission" date="2016-03" db="EMBL/GenBank/DDBJ databases">
        <title>Draft genome sequence of Rosellinia necatrix.</title>
        <authorList>
            <person name="Kanematsu S."/>
        </authorList>
    </citation>
    <scope>NUCLEOTIDE SEQUENCE [LARGE SCALE GENOMIC DNA]</scope>
    <source>
        <strain evidence="1">W97</strain>
    </source>
</reference>
<proteinExistence type="predicted"/>
<gene>
    <name evidence="1" type="ORF">SAMD00023353_3000080</name>
</gene>
<dbReference type="STRING" id="77044.A0A1S8A8K4"/>
<evidence type="ECO:0000313" key="1">
    <source>
        <dbReference type="EMBL" id="GAW26383.1"/>
    </source>
</evidence>
<accession>A0A1S8A8K4</accession>
<protein>
    <submittedName>
        <fullName evidence="1">Putative cytochrome p450</fullName>
    </submittedName>
</protein>
<dbReference type="AlphaFoldDB" id="A0A1S8A8K4"/>
<sequence length="49" mass="5942">MMEMNKCFFELMRTFDFQVVSPGKPWTEKSHVVWMRDDMWLKISEAKIG</sequence>
<evidence type="ECO:0000313" key="2">
    <source>
        <dbReference type="Proteomes" id="UP000054516"/>
    </source>
</evidence>
<name>A0A1S8A8K4_ROSNE</name>
<organism evidence="1">
    <name type="scientific">Rosellinia necatrix</name>
    <name type="common">White root-rot fungus</name>
    <dbReference type="NCBI Taxonomy" id="77044"/>
    <lineage>
        <taxon>Eukaryota</taxon>
        <taxon>Fungi</taxon>
        <taxon>Dikarya</taxon>
        <taxon>Ascomycota</taxon>
        <taxon>Pezizomycotina</taxon>
        <taxon>Sordariomycetes</taxon>
        <taxon>Xylariomycetidae</taxon>
        <taxon>Xylariales</taxon>
        <taxon>Xylariaceae</taxon>
        <taxon>Rosellinia</taxon>
    </lineage>
</organism>
<dbReference type="Proteomes" id="UP000054516">
    <property type="component" value="Unassembled WGS sequence"/>
</dbReference>
<dbReference type="EMBL" id="DF977475">
    <property type="protein sequence ID" value="GAW26383.1"/>
    <property type="molecule type" value="Genomic_DNA"/>
</dbReference>
<keyword evidence="2" id="KW-1185">Reference proteome</keyword>